<evidence type="ECO:0000256" key="1">
    <source>
        <dbReference type="SAM" id="Phobius"/>
    </source>
</evidence>
<dbReference type="InterPro" id="IPR056473">
    <property type="entry name" value="HEAT_Utp10/HEAT1"/>
</dbReference>
<reference evidence="4" key="2">
    <citation type="journal article" date="2017" name="Nat. Plants">
        <title>The Aegilops tauschii genome reveals multiple impacts of transposons.</title>
        <authorList>
            <person name="Zhao G."/>
            <person name="Zou C."/>
            <person name="Li K."/>
            <person name="Wang K."/>
            <person name="Li T."/>
            <person name="Gao L."/>
            <person name="Zhang X."/>
            <person name="Wang H."/>
            <person name="Yang Z."/>
            <person name="Liu X."/>
            <person name="Jiang W."/>
            <person name="Mao L."/>
            <person name="Kong X."/>
            <person name="Jiao Y."/>
            <person name="Jia J."/>
        </authorList>
    </citation>
    <scope>NUCLEOTIDE SEQUENCE [LARGE SCALE GENOMIC DNA]</scope>
    <source>
        <strain evidence="4">cv. AL8/78</strain>
    </source>
</reference>
<keyword evidence="4" id="KW-1185">Reference proteome</keyword>
<reference evidence="3" key="4">
    <citation type="submission" date="2019-03" db="UniProtKB">
        <authorList>
            <consortium name="EnsemblPlants"/>
        </authorList>
    </citation>
    <scope>IDENTIFICATION</scope>
</reference>
<dbReference type="GO" id="GO:0032040">
    <property type="term" value="C:small-subunit processome"/>
    <property type="evidence" value="ECO:0007669"/>
    <property type="project" value="TreeGrafter"/>
</dbReference>
<feature type="transmembrane region" description="Helical" evidence="1">
    <location>
        <begin position="65"/>
        <end position="88"/>
    </location>
</feature>
<evidence type="ECO:0000313" key="3">
    <source>
        <dbReference type="EnsemblPlants" id="AET2Gv20920600.25"/>
    </source>
</evidence>
<dbReference type="AlphaFoldDB" id="A0A453CQ91"/>
<keyword evidence="1" id="KW-0472">Membrane</keyword>
<name>A0A453CQ91_AEGTS</name>
<reference evidence="4" key="1">
    <citation type="journal article" date="2014" name="Science">
        <title>Ancient hybridizations among the ancestral genomes of bread wheat.</title>
        <authorList>
            <consortium name="International Wheat Genome Sequencing Consortium,"/>
            <person name="Marcussen T."/>
            <person name="Sandve S.R."/>
            <person name="Heier L."/>
            <person name="Spannagl M."/>
            <person name="Pfeifer M."/>
            <person name="Jakobsen K.S."/>
            <person name="Wulff B.B."/>
            <person name="Steuernagel B."/>
            <person name="Mayer K.F."/>
            <person name="Olsen O.A."/>
        </authorList>
    </citation>
    <scope>NUCLEOTIDE SEQUENCE [LARGE SCALE GENOMIC DNA]</scope>
    <source>
        <strain evidence="4">cv. AL8/78</strain>
    </source>
</reference>
<proteinExistence type="predicted"/>
<evidence type="ECO:0000259" key="2">
    <source>
        <dbReference type="Pfam" id="PF23243"/>
    </source>
</evidence>
<feature type="domain" description="Utp10/HEAT1 HEAT-repeats" evidence="2">
    <location>
        <begin position="44"/>
        <end position="169"/>
    </location>
</feature>
<dbReference type="GO" id="GO:0030686">
    <property type="term" value="C:90S preribosome"/>
    <property type="evidence" value="ECO:0007669"/>
    <property type="project" value="TreeGrafter"/>
</dbReference>
<accession>A0A453CQ91</accession>
<dbReference type="GO" id="GO:0034455">
    <property type="term" value="C:t-UTP complex"/>
    <property type="evidence" value="ECO:0007669"/>
    <property type="project" value="TreeGrafter"/>
</dbReference>
<keyword evidence="1" id="KW-0812">Transmembrane</keyword>
<dbReference type="GO" id="GO:0030515">
    <property type="term" value="F:snoRNA binding"/>
    <property type="evidence" value="ECO:0007669"/>
    <property type="project" value="TreeGrafter"/>
</dbReference>
<reference evidence="3" key="3">
    <citation type="journal article" date="2017" name="Nature">
        <title>Genome sequence of the progenitor of the wheat D genome Aegilops tauschii.</title>
        <authorList>
            <person name="Luo M.C."/>
            <person name="Gu Y.Q."/>
            <person name="Puiu D."/>
            <person name="Wang H."/>
            <person name="Twardziok S.O."/>
            <person name="Deal K.R."/>
            <person name="Huo N."/>
            <person name="Zhu T."/>
            <person name="Wang L."/>
            <person name="Wang Y."/>
            <person name="McGuire P.E."/>
            <person name="Liu S."/>
            <person name="Long H."/>
            <person name="Ramasamy R.K."/>
            <person name="Rodriguez J.C."/>
            <person name="Van S.L."/>
            <person name="Yuan L."/>
            <person name="Wang Z."/>
            <person name="Xia Z."/>
            <person name="Xiao L."/>
            <person name="Anderson O.D."/>
            <person name="Ouyang S."/>
            <person name="Liang Y."/>
            <person name="Zimin A.V."/>
            <person name="Pertea G."/>
            <person name="Qi P."/>
            <person name="Bennetzen J.L."/>
            <person name="Dai X."/>
            <person name="Dawson M.W."/>
            <person name="Muller H.G."/>
            <person name="Kugler K."/>
            <person name="Rivarola-Duarte L."/>
            <person name="Spannagl M."/>
            <person name="Mayer K.F.X."/>
            <person name="Lu F.H."/>
            <person name="Bevan M.W."/>
            <person name="Leroy P."/>
            <person name="Li P."/>
            <person name="You F.M."/>
            <person name="Sun Q."/>
            <person name="Liu Z."/>
            <person name="Lyons E."/>
            <person name="Wicker T."/>
            <person name="Salzberg S.L."/>
            <person name="Devos K.M."/>
            <person name="Dvorak J."/>
        </authorList>
    </citation>
    <scope>NUCLEOTIDE SEQUENCE [LARGE SCALE GENOMIC DNA]</scope>
    <source>
        <strain evidence="3">cv. AL8/78</strain>
    </source>
</reference>
<evidence type="ECO:0000313" key="4">
    <source>
        <dbReference type="Proteomes" id="UP000015105"/>
    </source>
</evidence>
<keyword evidence="1" id="KW-1133">Transmembrane helix</keyword>
<protein>
    <recommendedName>
        <fullName evidence="2">Utp10/HEAT1 HEAT-repeats domain-containing protein</fullName>
    </recommendedName>
</protein>
<dbReference type="PANTHER" id="PTHR13457:SF1">
    <property type="entry name" value="HEAT REPEAT-CONTAINING PROTEIN 1"/>
    <property type="match status" value="1"/>
</dbReference>
<dbReference type="EnsemblPlants" id="AET2Gv20920600.25">
    <property type="protein sequence ID" value="AET2Gv20920600.25"/>
    <property type="gene ID" value="AET2Gv20920600"/>
</dbReference>
<dbReference type="PANTHER" id="PTHR13457">
    <property type="entry name" value="BAP28"/>
    <property type="match status" value="1"/>
</dbReference>
<dbReference type="InterPro" id="IPR040191">
    <property type="entry name" value="UTP10"/>
</dbReference>
<dbReference type="GO" id="GO:0000462">
    <property type="term" value="P:maturation of SSU-rRNA from tricistronic rRNA transcript (SSU-rRNA, 5.8S rRNA, LSU-rRNA)"/>
    <property type="evidence" value="ECO:0007669"/>
    <property type="project" value="TreeGrafter"/>
</dbReference>
<sequence length="169" mass="19691">MLAIKDHKYRKASSGSLFFFDVLCWLIHFPVNITIFNGLCIFMFLQIFIKSLTDVAEHRRVTLMMYLLRTLGENSLSTVIMYLLYTLIERGSHSLSKHKKSHCVLSLSAMSQEWEYGLAVNMTGQCSYKLWFPCLCKLLQEIKVHQKQVLLPMLHLALQFILLKLQDTE</sequence>
<reference evidence="3" key="5">
    <citation type="journal article" date="2021" name="G3 (Bethesda)">
        <title>Aegilops tauschii genome assembly Aet v5.0 features greater sequence contiguity and improved annotation.</title>
        <authorList>
            <person name="Wang L."/>
            <person name="Zhu T."/>
            <person name="Rodriguez J.C."/>
            <person name="Deal K.R."/>
            <person name="Dubcovsky J."/>
            <person name="McGuire P.E."/>
            <person name="Lux T."/>
            <person name="Spannagl M."/>
            <person name="Mayer K.F.X."/>
            <person name="Baldrich P."/>
            <person name="Meyers B.C."/>
            <person name="Huo N."/>
            <person name="Gu Y.Q."/>
            <person name="Zhou H."/>
            <person name="Devos K.M."/>
            <person name="Bennetzen J.L."/>
            <person name="Unver T."/>
            <person name="Budak H."/>
            <person name="Gulick P.J."/>
            <person name="Galiba G."/>
            <person name="Kalapos B."/>
            <person name="Nelson D.R."/>
            <person name="Li P."/>
            <person name="You F.M."/>
            <person name="Luo M.C."/>
            <person name="Dvorak J."/>
        </authorList>
    </citation>
    <scope>NUCLEOTIDE SEQUENCE [LARGE SCALE GENOMIC DNA]</scope>
    <source>
        <strain evidence="3">cv. AL8/78</strain>
    </source>
</reference>
<dbReference type="GO" id="GO:0045943">
    <property type="term" value="P:positive regulation of transcription by RNA polymerase I"/>
    <property type="evidence" value="ECO:0007669"/>
    <property type="project" value="TreeGrafter"/>
</dbReference>
<dbReference type="Gramene" id="AET2Gv20920600.25">
    <property type="protein sequence ID" value="AET2Gv20920600.25"/>
    <property type="gene ID" value="AET2Gv20920600"/>
</dbReference>
<organism evidence="3 4">
    <name type="scientific">Aegilops tauschii subsp. strangulata</name>
    <name type="common">Goatgrass</name>
    <dbReference type="NCBI Taxonomy" id="200361"/>
    <lineage>
        <taxon>Eukaryota</taxon>
        <taxon>Viridiplantae</taxon>
        <taxon>Streptophyta</taxon>
        <taxon>Embryophyta</taxon>
        <taxon>Tracheophyta</taxon>
        <taxon>Spermatophyta</taxon>
        <taxon>Magnoliopsida</taxon>
        <taxon>Liliopsida</taxon>
        <taxon>Poales</taxon>
        <taxon>Poaceae</taxon>
        <taxon>BOP clade</taxon>
        <taxon>Pooideae</taxon>
        <taxon>Triticodae</taxon>
        <taxon>Triticeae</taxon>
        <taxon>Triticinae</taxon>
        <taxon>Aegilops</taxon>
    </lineage>
</organism>
<dbReference type="Pfam" id="PF23243">
    <property type="entry name" value="HEAT_HEATR1"/>
    <property type="match status" value="1"/>
</dbReference>
<dbReference type="Proteomes" id="UP000015105">
    <property type="component" value="Chromosome 2D"/>
</dbReference>